<sequence length="585" mass="63323">MGLLHYLILLLCVSYAYASKAFIEDSSYEDGSEGPGPSQSFLATTLTPVQWNFVLPTNDSTSNNVSSGLIFNAPRGKDVKQPGGVIWNQDGTMVWSAADFGETLLFYPVKYKNKDHILIWTGQFSAAGFGFGFNLLVNQSYAVVANFTTKLDNGALADFHDAVITTNNTAIMTAYTTQPQDLTQFQGPNPGFIAGGAFQELNIDSGNVVFTWNSLDHIDPSECYVTPGTSGGSTDSPWDYFVSAYCDQLTETRPTTSFNSQHINSVDKDSSGNYLISSRHCHALYYLDGTSGDILWRIGGKNSTFNMGDGTLFSWQHEARWHGNNQISLFDNAASDWESDGPTARGLLLNVDVNAKTVTLARQVYPFVQSVSTSQGSVQILDNGNMLVGFGSRPYFAEYDSNGNMLYSVHFGIGDVQSYRAVRATWVGRPNTKPTLGFSSDISSDFYASWNGATEVATWELFGSTADQPQKAISLNTSSRTDFETTIFYTGTTNYDFYQVAAKNDKGQHLAYSDFRSRSGNVVAAATNQTVDAPPLDSTDSDSSNNSTSSNGNGGAKGNGAGSTLDSHMVITIAVAVLLALLTNQ</sequence>
<proteinExistence type="predicted"/>
<organism evidence="3 4">
    <name type="scientific">Marasmius crinis-equi</name>
    <dbReference type="NCBI Taxonomy" id="585013"/>
    <lineage>
        <taxon>Eukaryota</taxon>
        <taxon>Fungi</taxon>
        <taxon>Dikarya</taxon>
        <taxon>Basidiomycota</taxon>
        <taxon>Agaricomycotina</taxon>
        <taxon>Agaricomycetes</taxon>
        <taxon>Agaricomycetidae</taxon>
        <taxon>Agaricales</taxon>
        <taxon>Marasmiineae</taxon>
        <taxon>Marasmiaceae</taxon>
        <taxon>Marasmius</taxon>
    </lineage>
</organism>
<keyword evidence="4" id="KW-1185">Reference proteome</keyword>
<dbReference type="PANTHER" id="PTHR35340:SF5">
    <property type="entry name" value="ASST-DOMAIN-CONTAINING PROTEIN"/>
    <property type="match status" value="1"/>
</dbReference>
<feature type="chain" id="PRO_5047522886" description="ASST-domain-containing protein" evidence="2">
    <location>
        <begin position="19"/>
        <end position="585"/>
    </location>
</feature>
<evidence type="ECO:0008006" key="5">
    <source>
        <dbReference type="Google" id="ProtNLM"/>
    </source>
</evidence>
<name>A0ABR3FQE6_9AGAR</name>
<protein>
    <recommendedName>
        <fullName evidence="5">ASST-domain-containing protein</fullName>
    </recommendedName>
</protein>
<dbReference type="PANTHER" id="PTHR35340">
    <property type="entry name" value="PQQ ENZYME REPEAT PROTEIN-RELATED"/>
    <property type="match status" value="1"/>
</dbReference>
<accession>A0ABR3FQE6</accession>
<dbReference type="InterPro" id="IPR039535">
    <property type="entry name" value="ASST-like"/>
</dbReference>
<keyword evidence="2" id="KW-0732">Signal</keyword>
<feature type="region of interest" description="Disordered" evidence="1">
    <location>
        <begin position="528"/>
        <end position="561"/>
    </location>
</feature>
<evidence type="ECO:0000256" key="2">
    <source>
        <dbReference type="SAM" id="SignalP"/>
    </source>
</evidence>
<reference evidence="3 4" key="1">
    <citation type="submission" date="2024-02" db="EMBL/GenBank/DDBJ databases">
        <title>A draft genome for the cacao thread blight pathogen Marasmius crinis-equi.</title>
        <authorList>
            <person name="Cohen S.P."/>
            <person name="Baruah I.K."/>
            <person name="Amoako-Attah I."/>
            <person name="Bukari Y."/>
            <person name="Meinhardt L.W."/>
            <person name="Bailey B.A."/>
        </authorList>
    </citation>
    <scope>NUCLEOTIDE SEQUENCE [LARGE SCALE GENOMIC DNA]</scope>
    <source>
        <strain evidence="3 4">GH-76</strain>
    </source>
</reference>
<dbReference type="EMBL" id="JBAHYK010000164">
    <property type="protein sequence ID" value="KAL0577330.1"/>
    <property type="molecule type" value="Genomic_DNA"/>
</dbReference>
<comment type="caution">
    <text evidence="3">The sequence shown here is derived from an EMBL/GenBank/DDBJ whole genome shotgun (WGS) entry which is preliminary data.</text>
</comment>
<evidence type="ECO:0000313" key="3">
    <source>
        <dbReference type="EMBL" id="KAL0577330.1"/>
    </source>
</evidence>
<feature type="compositionally biased region" description="Gly residues" evidence="1">
    <location>
        <begin position="552"/>
        <end position="561"/>
    </location>
</feature>
<dbReference type="Proteomes" id="UP001465976">
    <property type="component" value="Unassembled WGS sequence"/>
</dbReference>
<feature type="compositionally biased region" description="Low complexity" evidence="1">
    <location>
        <begin position="537"/>
        <end position="551"/>
    </location>
</feature>
<feature type="signal peptide" evidence="2">
    <location>
        <begin position="1"/>
        <end position="18"/>
    </location>
</feature>
<evidence type="ECO:0000313" key="4">
    <source>
        <dbReference type="Proteomes" id="UP001465976"/>
    </source>
</evidence>
<dbReference type="Pfam" id="PF14269">
    <property type="entry name" value="Arylsulfotran_2"/>
    <property type="match status" value="1"/>
</dbReference>
<evidence type="ECO:0000256" key="1">
    <source>
        <dbReference type="SAM" id="MobiDB-lite"/>
    </source>
</evidence>
<dbReference type="InterPro" id="IPR053143">
    <property type="entry name" value="Arylsulfate_ST"/>
</dbReference>
<gene>
    <name evidence="3" type="ORF">V5O48_004654</name>
</gene>